<protein>
    <submittedName>
        <fullName evidence="2">RING-CH-type domain-containing protein</fullName>
    </submittedName>
</protein>
<evidence type="ECO:0000313" key="2">
    <source>
        <dbReference type="WBParaSite" id="RSKR_0000682950.1"/>
    </source>
</evidence>
<name>A0AC35U2C6_9BILA</name>
<dbReference type="Proteomes" id="UP000095286">
    <property type="component" value="Unplaced"/>
</dbReference>
<evidence type="ECO:0000313" key="1">
    <source>
        <dbReference type="Proteomes" id="UP000095286"/>
    </source>
</evidence>
<organism evidence="1 2">
    <name type="scientific">Rhabditophanes sp. KR3021</name>
    <dbReference type="NCBI Taxonomy" id="114890"/>
    <lineage>
        <taxon>Eukaryota</taxon>
        <taxon>Metazoa</taxon>
        <taxon>Ecdysozoa</taxon>
        <taxon>Nematoda</taxon>
        <taxon>Chromadorea</taxon>
        <taxon>Rhabditida</taxon>
        <taxon>Tylenchina</taxon>
        <taxon>Panagrolaimomorpha</taxon>
        <taxon>Strongyloidoidea</taxon>
        <taxon>Alloionematidae</taxon>
        <taxon>Rhabditophanes</taxon>
    </lineage>
</organism>
<accession>A0AC35U2C6</accession>
<proteinExistence type="predicted"/>
<dbReference type="WBParaSite" id="RSKR_0000682950.1">
    <property type="protein sequence ID" value="RSKR_0000682950.1"/>
    <property type="gene ID" value="RSKR_0000682950"/>
</dbReference>
<sequence length="231" mass="26024">MMKDKENADLSDSTFDLSKAICRVCYSGEDSGAFGEGNKYGSKLISACKCSGSSGFYHTYCIEKWIKSAEGEGNRICEICLSPYNFKVVSPSRYAFLIDKNTNIGFISIILATVILILSNVIVITLCFFYTPFNYGSSICQYEQTFFKIGQCTLTALLALIFFVSSVPMYWILTIFRMEQGHSEYAKLNEKYIFANYNDEHAILNGNGSGKRKRKLNDVDETTDDMCIQMV</sequence>
<reference evidence="2" key="1">
    <citation type="submission" date="2016-11" db="UniProtKB">
        <authorList>
            <consortium name="WormBaseParasite"/>
        </authorList>
    </citation>
    <scope>IDENTIFICATION</scope>
    <source>
        <strain evidence="2">KR3021</strain>
    </source>
</reference>